<dbReference type="EMBL" id="JAPFPW010000019">
    <property type="protein sequence ID" value="MCW7755009.1"/>
    <property type="molecule type" value="Genomic_DNA"/>
</dbReference>
<dbReference type="Proteomes" id="UP001209681">
    <property type="component" value="Unassembled WGS sequence"/>
</dbReference>
<dbReference type="PROSITE" id="PS00195">
    <property type="entry name" value="GLUTAREDOXIN_1"/>
    <property type="match status" value="1"/>
</dbReference>
<dbReference type="InterPro" id="IPR001853">
    <property type="entry name" value="DSBA-like_thioredoxin_dom"/>
</dbReference>
<dbReference type="Gene3D" id="3.40.30.10">
    <property type="entry name" value="Glutaredoxin"/>
    <property type="match status" value="1"/>
</dbReference>
<dbReference type="InterPro" id="IPR036249">
    <property type="entry name" value="Thioredoxin-like_sf"/>
</dbReference>
<accession>A0ABT3NC21</accession>
<dbReference type="RefSeq" id="WP_265425922.1">
    <property type="nucleotide sequence ID" value="NZ_JAPFPW010000019.1"/>
</dbReference>
<comment type="caution">
    <text evidence="2">The sequence shown here is derived from an EMBL/GenBank/DDBJ whole genome shotgun (WGS) entry which is preliminary data.</text>
</comment>
<dbReference type="SUPFAM" id="SSF52833">
    <property type="entry name" value="Thioredoxin-like"/>
    <property type="match status" value="1"/>
</dbReference>
<protein>
    <submittedName>
        <fullName evidence="2">DsbA family protein</fullName>
    </submittedName>
</protein>
<feature type="domain" description="DSBA-like thioredoxin" evidence="1">
    <location>
        <begin position="4"/>
        <end position="191"/>
    </location>
</feature>
<proteinExistence type="predicted"/>
<sequence length="199" mass="22203">MSALRVFSDFACPYCYLAKAMLTTLSKDFKVIPLWIPLELHPETPPSGLMLTKKYPGLDTLAFTRKINQKALPYGIHFCETTTMVNSGRAIRAAEFARDEGLFDPFHTALFEAVFCHNQNIGNPEVLRNIANQQGLDPETMDTAIDEGRFESRLRTAAIEAAERHIRITPTFVVPGMPPFAGLPAEKTLHNILKQASLL</sequence>
<name>A0ABT3NC21_9BACT</name>
<dbReference type="PANTHER" id="PTHR13887:SF41">
    <property type="entry name" value="THIOREDOXIN SUPERFAMILY PROTEIN"/>
    <property type="match status" value="1"/>
</dbReference>
<evidence type="ECO:0000313" key="2">
    <source>
        <dbReference type="EMBL" id="MCW7755009.1"/>
    </source>
</evidence>
<reference evidence="2 3" key="1">
    <citation type="submission" date="2022-11" db="EMBL/GenBank/DDBJ databases">
        <title>Desulfobotulus tamanensis H1 sp. nov. - anaerobic, alkaliphilic, sulphate reducing bacterium isolated from terrestrial mud volcano.</title>
        <authorList>
            <person name="Frolova A."/>
            <person name="Merkel A.Y."/>
            <person name="Slobodkin A.I."/>
        </authorList>
    </citation>
    <scope>NUCLEOTIDE SEQUENCE [LARGE SCALE GENOMIC DNA]</scope>
    <source>
        <strain evidence="2 3">H1</strain>
    </source>
</reference>
<keyword evidence="3" id="KW-1185">Reference proteome</keyword>
<dbReference type="InterPro" id="IPR011767">
    <property type="entry name" value="GLR_AS"/>
</dbReference>
<evidence type="ECO:0000313" key="3">
    <source>
        <dbReference type="Proteomes" id="UP001209681"/>
    </source>
</evidence>
<dbReference type="Pfam" id="PF01323">
    <property type="entry name" value="DSBA"/>
    <property type="match status" value="1"/>
</dbReference>
<organism evidence="2 3">
    <name type="scientific">Desulfobotulus pelophilus</name>
    <dbReference type="NCBI Taxonomy" id="2823377"/>
    <lineage>
        <taxon>Bacteria</taxon>
        <taxon>Pseudomonadati</taxon>
        <taxon>Thermodesulfobacteriota</taxon>
        <taxon>Desulfobacteria</taxon>
        <taxon>Desulfobacterales</taxon>
        <taxon>Desulfobacteraceae</taxon>
        <taxon>Desulfobotulus</taxon>
    </lineage>
</organism>
<dbReference type="PANTHER" id="PTHR13887">
    <property type="entry name" value="GLUTATHIONE S-TRANSFERASE KAPPA"/>
    <property type="match status" value="1"/>
</dbReference>
<gene>
    <name evidence="2" type="ORF">OOT00_13535</name>
</gene>
<evidence type="ECO:0000259" key="1">
    <source>
        <dbReference type="Pfam" id="PF01323"/>
    </source>
</evidence>